<feature type="transmembrane region" description="Helical" evidence="1">
    <location>
        <begin position="12"/>
        <end position="34"/>
    </location>
</feature>
<feature type="transmembrane region" description="Helical" evidence="1">
    <location>
        <begin position="40"/>
        <end position="60"/>
    </location>
</feature>
<keyword evidence="1" id="KW-1133">Transmembrane helix</keyword>
<proteinExistence type="predicted"/>
<sequence length="82" mass="9143">MRKKYIAFNNPLSFLILICGMAMMYIGVPILASLWREGDFAVALFIGCVSVIMVNLIFAAENRLANKTEFKTDNNLNDPDGP</sequence>
<evidence type="ECO:0000313" key="3">
    <source>
        <dbReference type="Proteomes" id="UP000886687"/>
    </source>
</evidence>
<organism evidence="2 3">
    <name type="scientific">Candidatus Thiodiazotropha lotti</name>
    <dbReference type="NCBI Taxonomy" id="2792787"/>
    <lineage>
        <taxon>Bacteria</taxon>
        <taxon>Pseudomonadati</taxon>
        <taxon>Pseudomonadota</taxon>
        <taxon>Gammaproteobacteria</taxon>
        <taxon>Chromatiales</taxon>
        <taxon>Sedimenticolaceae</taxon>
        <taxon>Candidatus Thiodiazotropha</taxon>
    </lineage>
</organism>
<evidence type="ECO:0000313" key="2">
    <source>
        <dbReference type="EMBL" id="MCG7937845.1"/>
    </source>
</evidence>
<protein>
    <submittedName>
        <fullName evidence="2">Uncharacterized protein</fullName>
    </submittedName>
</protein>
<dbReference type="Proteomes" id="UP000886687">
    <property type="component" value="Unassembled WGS sequence"/>
</dbReference>
<keyword evidence="1" id="KW-0472">Membrane</keyword>
<accession>A0A9E4K343</accession>
<name>A0A9E4K343_9GAMM</name>
<dbReference type="AlphaFoldDB" id="A0A9E4K343"/>
<dbReference type="EMBL" id="JAEPDI010000001">
    <property type="protein sequence ID" value="MCG7937845.1"/>
    <property type="molecule type" value="Genomic_DNA"/>
</dbReference>
<keyword evidence="1" id="KW-0812">Transmembrane</keyword>
<comment type="caution">
    <text evidence="2">The sequence shown here is derived from an EMBL/GenBank/DDBJ whole genome shotgun (WGS) entry which is preliminary data.</text>
</comment>
<evidence type="ECO:0000256" key="1">
    <source>
        <dbReference type="SAM" id="Phobius"/>
    </source>
</evidence>
<gene>
    <name evidence="2" type="ORF">JAZ04_03160</name>
</gene>
<reference evidence="2" key="1">
    <citation type="journal article" date="2021" name="Proc. Natl. Acad. Sci. U.S.A.">
        <title>Global biogeography of chemosynthetic symbionts reveals both localized and globally distributed symbiont groups. .</title>
        <authorList>
            <person name="Osvatic J.T."/>
            <person name="Wilkins L.G.E."/>
            <person name="Leibrecht L."/>
            <person name="Leray M."/>
            <person name="Zauner S."/>
            <person name="Polzin J."/>
            <person name="Camacho Y."/>
            <person name="Gros O."/>
            <person name="van Gils J.A."/>
            <person name="Eisen J.A."/>
            <person name="Petersen J.M."/>
            <person name="Yuen B."/>
        </authorList>
    </citation>
    <scope>NUCLEOTIDE SEQUENCE</scope>
    <source>
        <strain evidence="2">MAGL173</strain>
    </source>
</reference>